<name>A0A6J3DWY1_AYTFU</name>
<evidence type="ECO:0000256" key="2">
    <source>
        <dbReference type="ARBA" id="ARBA00022692"/>
    </source>
</evidence>
<evidence type="ECO:0000313" key="11">
    <source>
        <dbReference type="Proteomes" id="UP000504639"/>
    </source>
</evidence>
<dbReference type="GO" id="GO:0004896">
    <property type="term" value="F:cytokine receptor activity"/>
    <property type="evidence" value="ECO:0007669"/>
    <property type="project" value="TreeGrafter"/>
</dbReference>
<evidence type="ECO:0000259" key="10">
    <source>
        <dbReference type="PROSITE" id="PS50853"/>
    </source>
</evidence>
<dbReference type="InterPro" id="IPR015321">
    <property type="entry name" value="TypeI_recpt_CBD"/>
</dbReference>
<dbReference type="InterPro" id="IPR036116">
    <property type="entry name" value="FN3_sf"/>
</dbReference>
<feature type="signal peptide" evidence="9">
    <location>
        <begin position="1"/>
        <end position="22"/>
    </location>
</feature>
<dbReference type="Gene3D" id="2.60.40.10">
    <property type="entry name" value="Immunoglobulins"/>
    <property type="match status" value="3"/>
</dbReference>
<dbReference type="InParanoid" id="A0A6J3DWY1"/>
<feature type="chain" id="PRO_5027050932" evidence="9">
    <location>
        <begin position="23"/>
        <end position="427"/>
    </location>
</feature>
<proteinExistence type="predicted"/>
<dbReference type="PANTHER" id="PTHR23037">
    <property type="entry name" value="CYTOKINE RECEPTOR"/>
    <property type="match status" value="1"/>
</dbReference>
<keyword evidence="6" id="KW-0675">Receptor</keyword>
<feature type="domain" description="Fibronectin type-III" evidence="10">
    <location>
        <begin position="239"/>
        <end position="334"/>
    </location>
</feature>
<gene>
    <name evidence="12" type="primary">LOC116496310</name>
</gene>
<accession>A0A6J3DWY1</accession>
<protein>
    <submittedName>
        <fullName evidence="12">Interleukin-5 receptor subunit alpha-like</fullName>
    </submittedName>
</protein>
<dbReference type="Proteomes" id="UP000504639">
    <property type="component" value="Chromosome 1"/>
</dbReference>
<evidence type="ECO:0000256" key="6">
    <source>
        <dbReference type="ARBA" id="ARBA00023170"/>
    </source>
</evidence>
<dbReference type="AlphaFoldDB" id="A0A6J3DWY1"/>
<comment type="subcellular location">
    <subcellularLocation>
        <location evidence="1">Membrane</location>
        <topology evidence="1">Single-pass type I membrane protein</topology>
    </subcellularLocation>
</comment>
<keyword evidence="2 8" id="KW-0812">Transmembrane</keyword>
<keyword evidence="4 8" id="KW-1133">Transmembrane helix</keyword>
<dbReference type="KEGG" id="aful:116496310"/>
<dbReference type="GeneID" id="116496310"/>
<evidence type="ECO:0000256" key="3">
    <source>
        <dbReference type="ARBA" id="ARBA00022729"/>
    </source>
</evidence>
<dbReference type="InterPro" id="IPR013783">
    <property type="entry name" value="Ig-like_fold"/>
</dbReference>
<dbReference type="PROSITE" id="PS50853">
    <property type="entry name" value="FN3"/>
    <property type="match status" value="1"/>
</dbReference>
<dbReference type="RefSeq" id="XP_032055224.1">
    <property type="nucleotide sequence ID" value="XM_032199333.1"/>
</dbReference>
<feature type="transmembrane region" description="Helical" evidence="8">
    <location>
        <begin position="334"/>
        <end position="355"/>
    </location>
</feature>
<dbReference type="SUPFAM" id="SSF49265">
    <property type="entry name" value="Fibronectin type III"/>
    <property type="match status" value="2"/>
</dbReference>
<reference evidence="12" key="1">
    <citation type="submission" date="2025-08" db="UniProtKB">
        <authorList>
            <consortium name="RefSeq"/>
        </authorList>
    </citation>
    <scope>IDENTIFICATION</scope>
    <source>
        <tissue evidence="12">Lung</tissue>
    </source>
</reference>
<dbReference type="Pfam" id="PF09240">
    <property type="entry name" value="IL6Ra-bind"/>
    <property type="match status" value="1"/>
</dbReference>
<evidence type="ECO:0000313" key="12">
    <source>
        <dbReference type="RefSeq" id="XP_032055224.1"/>
    </source>
</evidence>
<keyword evidence="11" id="KW-1185">Reference proteome</keyword>
<keyword evidence="7" id="KW-0325">Glycoprotein</keyword>
<evidence type="ECO:0000256" key="5">
    <source>
        <dbReference type="ARBA" id="ARBA00023136"/>
    </source>
</evidence>
<sequence>MAHVTFVPVVLILTLLQHKTLFSTGLANGQPDVVDELGLHNDLQITKYDSRVILSWNNNLTEEETKKYRVKYILSYTFFNTSYERKERLQEKKKIIRLELHSGFNAKVKTQLFAKETEELIKESGWTECTYKAPPVYIQNLSCIIYNISFFNCTWHVKAEAPADIQIFFSYRQTGKDFECQQYIKNARKKNIGCHMKDIYFQPSRKIKLNISVTDLKNNSRGLSYYKALLPQKIEKLNPPINVSVSLENRSIKIHWKPPPTVGSASNNCFMYQVKITDHKIVNVAAEKYEYPLHRPAKKYTAQVRAKKEVCIRNKIWSDWSEPVIIHDGKTVDIMLLSLTLLCLLIFLGGLLICACRRYRCLEVITMPVPHPTDNIITWLAADETHHQKQISMQMEMHSEVVLGILEENGDNIHQQGHLKDFELEDL</sequence>
<evidence type="ECO:0000256" key="4">
    <source>
        <dbReference type="ARBA" id="ARBA00022989"/>
    </source>
</evidence>
<dbReference type="PANTHER" id="PTHR23037:SF46">
    <property type="entry name" value="INTERLEUKIN 5 RECEPTOR SUBUNIT ALPHA"/>
    <property type="match status" value="1"/>
</dbReference>
<evidence type="ECO:0000256" key="7">
    <source>
        <dbReference type="ARBA" id="ARBA00023180"/>
    </source>
</evidence>
<dbReference type="GO" id="GO:0009897">
    <property type="term" value="C:external side of plasma membrane"/>
    <property type="evidence" value="ECO:0007669"/>
    <property type="project" value="TreeGrafter"/>
</dbReference>
<keyword evidence="5 8" id="KW-0472">Membrane</keyword>
<dbReference type="CDD" id="cd00063">
    <property type="entry name" value="FN3"/>
    <property type="match status" value="1"/>
</dbReference>
<evidence type="ECO:0000256" key="1">
    <source>
        <dbReference type="ARBA" id="ARBA00004479"/>
    </source>
</evidence>
<evidence type="ECO:0000256" key="9">
    <source>
        <dbReference type="SAM" id="SignalP"/>
    </source>
</evidence>
<dbReference type="InterPro" id="IPR003961">
    <property type="entry name" value="FN3_dom"/>
</dbReference>
<organism evidence="11 12">
    <name type="scientific">Aythya fuligula</name>
    <name type="common">Tufted duck</name>
    <name type="synonym">Anas fuligula</name>
    <dbReference type="NCBI Taxonomy" id="219594"/>
    <lineage>
        <taxon>Eukaryota</taxon>
        <taxon>Metazoa</taxon>
        <taxon>Chordata</taxon>
        <taxon>Craniata</taxon>
        <taxon>Vertebrata</taxon>
        <taxon>Euteleostomi</taxon>
        <taxon>Archelosauria</taxon>
        <taxon>Archosauria</taxon>
        <taxon>Dinosauria</taxon>
        <taxon>Saurischia</taxon>
        <taxon>Theropoda</taxon>
        <taxon>Coelurosauria</taxon>
        <taxon>Aves</taxon>
        <taxon>Neognathae</taxon>
        <taxon>Galloanserae</taxon>
        <taxon>Anseriformes</taxon>
        <taxon>Anatidae</taxon>
        <taxon>Aythyinae</taxon>
        <taxon>Aythya</taxon>
    </lineage>
</organism>
<evidence type="ECO:0000256" key="8">
    <source>
        <dbReference type="SAM" id="Phobius"/>
    </source>
</evidence>
<keyword evidence="3 9" id="KW-0732">Signal</keyword>